<feature type="compositionally biased region" description="Low complexity" evidence="9">
    <location>
        <begin position="107"/>
        <end position="119"/>
    </location>
</feature>
<keyword evidence="13" id="KW-1185">Reference proteome</keyword>
<evidence type="ECO:0000256" key="1">
    <source>
        <dbReference type="ARBA" id="ARBA00022723"/>
    </source>
</evidence>
<dbReference type="InterPro" id="IPR013083">
    <property type="entry name" value="Znf_RING/FYVE/PHD"/>
</dbReference>
<dbReference type="SMART" id="SM00064">
    <property type="entry name" value="FYVE"/>
    <property type="match status" value="1"/>
</dbReference>
<keyword evidence="4" id="KW-0862">Zinc</keyword>
<dbReference type="InterPro" id="IPR017455">
    <property type="entry name" value="Znf_FYVE-rel"/>
</dbReference>
<dbReference type="PANTHER" id="PTHR24171">
    <property type="entry name" value="ANKYRIN REPEAT DOMAIN-CONTAINING PROTEIN 39-RELATED"/>
    <property type="match status" value="1"/>
</dbReference>
<feature type="repeat" description="ANK" evidence="6">
    <location>
        <begin position="602"/>
        <end position="634"/>
    </location>
</feature>
<feature type="compositionally biased region" description="Low complexity" evidence="9">
    <location>
        <begin position="35"/>
        <end position="51"/>
    </location>
</feature>
<feature type="repeat" description="ANK" evidence="6">
    <location>
        <begin position="531"/>
        <end position="563"/>
    </location>
</feature>
<dbReference type="PROSITE" id="PS50892">
    <property type="entry name" value="V_SNARE"/>
    <property type="match status" value="1"/>
</dbReference>
<evidence type="ECO:0000259" key="11">
    <source>
        <dbReference type="PROSITE" id="PS50892"/>
    </source>
</evidence>
<dbReference type="EMBL" id="BRYB01001313">
    <property type="protein sequence ID" value="GMI22983.1"/>
    <property type="molecule type" value="Genomic_DNA"/>
</dbReference>
<evidence type="ECO:0000256" key="5">
    <source>
        <dbReference type="ARBA" id="ARBA00023043"/>
    </source>
</evidence>
<comment type="caution">
    <text evidence="12">The sequence shown here is derived from an EMBL/GenBank/DDBJ whole genome shotgun (WGS) entry which is preliminary data.</text>
</comment>
<dbReference type="Pfam" id="PF12796">
    <property type="entry name" value="Ank_2"/>
    <property type="match status" value="1"/>
</dbReference>
<dbReference type="Pfam" id="PF00023">
    <property type="entry name" value="Ank"/>
    <property type="match status" value="1"/>
</dbReference>
<feature type="compositionally biased region" description="Low complexity" evidence="9">
    <location>
        <begin position="144"/>
        <end position="166"/>
    </location>
</feature>
<feature type="domain" description="V-SNARE coiled-coil homology" evidence="11">
    <location>
        <begin position="919"/>
        <end position="979"/>
    </location>
</feature>
<keyword evidence="2" id="KW-0677">Repeat</keyword>
<evidence type="ECO:0000313" key="13">
    <source>
        <dbReference type="Proteomes" id="UP001165060"/>
    </source>
</evidence>
<gene>
    <name evidence="12" type="ORF">TeGR_g10078</name>
</gene>
<dbReference type="PANTHER" id="PTHR24171:SF8">
    <property type="entry name" value="BRCA1-ASSOCIATED RING DOMAIN PROTEIN 1"/>
    <property type="match status" value="1"/>
</dbReference>
<organism evidence="12 13">
    <name type="scientific">Tetraparma gracilis</name>
    <dbReference type="NCBI Taxonomy" id="2962635"/>
    <lineage>
        <taxon>Eukaryota</taxon>
        <taxon>Sar</taxon>
        <taxon>Stramenopiles</taxon>
        <taxon>Ochrophyta</taxon>
        <taxon>Bolidophyceae</taxon>
        <taxon>Parmales</taxon>
        <taxon>Triparmaceae</taxon>
        <taxon>Tetraparma</taxon>
    </lineage>
</organism>
<dbReference type="PROSITE" id="PS50297">
    <property type="entry name" value="ANK_REP_REGION"/>
    <property type="match status" value="2"/>
</dbReference>
<dbReference type="Pfam" id="PF01363">
    <property type="entry name" value="FYVE"/>
    <property type="match status" value="1"/>
</dbReference>
<dbReference type="InterPro" id="IPR000306">
    <property type="entry name" value="Znf_FYVE"/>
</dbReference>
<dbReference type="Proteomes" id="UP001165060">
    <property type="component" value="Unassembled WGS sequence"/>
</dbReference>
<feature type="compositionally biased region" description="Basic and acidic residues" evidence="9">
    <location>
        <begin position="297"/>
        <end position="306"/>
    </location>
</feature>
<feature type="compositionally biased region" description="Pro residues" evidence="9">
    <location>
        <begin position="369"/>
        <end position="388"/>
    </location>
</feature>
<keyword evidence="5 6" id="KW-0040">ANK repeat</keyword>
<dbReference type="Gene3D" id="1.25.40.20">
    <property type="entry name" value="Ankyrin repeat-containing domain"/>
    <property type="match status" value="1"/>
</dbReference>
<feature type="compositionally biased region" description="Low complexity" evidence="9">
    <location>
        <begin position="389"/>
        <end position="398"/>
    </location>
</feature>
<proteinExistence type="predicted"/>
<feature type="repeat" description="ANK" evidence="6">
    <location>
        <begin position="564"/>
        <end position="601"/>
    </location>
</feature>
<evidence type="ECO:0000256" key="2">
    <source>
        <dbReference type="ARBA" id="ARBA00022737"/>
    </source>
</evidence>
<dbReference type="SUPFAM" id="SSF58038">
    <property type="entry name" value="SNARE fusion complex"/>
    <property type="match status" value="1"/>
</dbReference>
<dbReference type="InterPro" id="IPR002110">
    <property type="entry name" value="Ankyrin_rpt"/>
</dbReference>
<keyword evidence="8" id="KW-0175">Coiled coil</keyword>
<feature type="region of interest" description="Disordered" evidence="9">
    <location>
        <begin position="285"/>
        <end position="328"/>
    </location>
</feature>
<dbReference type="InterPro" id="IPR036770">
    <property type="entry name" value="Ankyrin_rpt-contain_sf"/>
</dbReference>
<reference evidence="12 13" key="1">
    <citation type="journal article" date="2023" name="Commun. Biol.">
        <title>Genome analysis of Parmales, the sister group of diatoms, reveals the evolutionary specialization of diatoms from phago-mixotrophs to photoautotrophs.</title>
        <authorList>
            <person name="Ban H."/>
            <person name="Sato S."/>
            <person name="Yoshikawa S."/>
            <person name="Yamada K."/>
            <person name="Nakamura Y."/>
            <person name="Ichinomiya M."/>
            <person name="Sato N."/>
            <person name="Blanc-Mathieu R."/>
            <person name="Endo H."/>
            <person name="Kuwata A."/>
            <person name="Ogata H."/>
        </authorList>
    </citation>
    <scope>NUCLEOTIDE SEQUENCE [LARGE SCALE GENOMIC DNA]</scope>
</reference>
<dbReference type="CDD" id="cd15873">
    <property type="entry name" value="R-SNARE_STXBP5_6"/>
    <property type="match status" value="1"/>
</dbReference>
<feature type="region of interest" description="Disordered" evidence="9">
    <location>
        <begin position="133"/>
        <end position="182"/>
    </location>
</feature>
<keyword evidence="1" id="KW-0479">Metal-binding</keyword>
<dbReference type="Gene3D" id="3.30.40.10">
    <property type="entry name" value="Zinc/RING finger domain, C3HC4 (zinc finger)"/>
    <property type="match status" value="1"/>
</dbReference>
<dbReference type="PROSITE" id="PS50088">
    <property type="entry name" value="ANK_REPEAT"/>
    <property type="match status" value="4"/>
</dbReference>
<evidence type="ECO:0000256" key="9">
    <source>
        <dbReference type="SAM" id="MobiDB-lite"/>
    </source>
</evidence>
<feature type="domain" description="FYVE-type" evidence="10">
    <location>
        <begin position="809"/>
        <end position="869"/>
    </location>
</feature>
<evidence type="ECO:0000259" key="10">
    <source>
        <dbReference type="PROSITE" id="PS50178"/>
    </source>
</evidence>
<dbReference type="PROSITE" id="PS50178">
    <property type="entry name" value="ZF_FYVE"/>
    <property type="match status" value="1"/>
</dbReference>
<feature type="region of interest" description="Disordered" evidence="9">
    <location>
        <begin position="107"/>
        <end position="126"/>
    </location>
</feature>
<evidence type="ECO:0000313" key="12">
    <source>
        <dbReference type="EMBL" id="GMI22983.1"/>
    </source>
</evidence>
<feature type="compositionally biased region" description="Polar residues" evidence="9">
    <location>
        <begin position="921"/>
        <end position="930"/>
    </location>
</feature>
<evidence type="ECO:0000256" key="4">
    <source>
        <dbReference type="ARBA" id="ARBA00022833"/>
    </source>
</evidence>
<feature type="compositionally biased region" description="Low complexity" evidence="9">
    <location>
        <begin position="307"/>
        <end position="316"/>
    </location>
</feature>
<dbReference type="SUPFAM" id="SSF48403">
    <property type="entry name" value="Ankyrin repeat"/>
    <property type="match status" value="1"/>
</dbReference>
<sequence length="984" mass="103183">MSSAAWAASADLEEDLDAMMDDIAIDDLPDDFLDDMISGSASSSGPSNPGSPGNPGGDFSDDEDDNLSQSDEDFRPPSPAPAAAPSPAPAAAPPGAAALLSLLSSFHSSRPGSRARSPSQQAAVSALAAELRLPSSAPPADPTGLLPKLPSPAPGLAALLGCAEPGGAPPGGAPDPDRPAGSVLVLAEGLEKVGTESVVKRTNRREVVLLADALVVAKRTGRAAAEEDAKEEGASKDGEDGAPKEDTAPKEGASKEGATLELKQFEYLHDLVLVDTSRSDMVARVELPAEKASTGGLHDHDQDSDSRTSSSFSDLSQPPPAAAAPAAPGAFGFRSKLKSLIGKPAAPQTRPAAKSRASFSLKSALGMSSPPPSHAADAPPPGSAPEPLSPLGLLTAPTHPAPLPKLSPSDRSRSFALLSPTRSYVFLCPSLASHALWLSLLTAAIPLAHSRRHALLSLSPPPGWRHLAARSTPFAGALLGLPELLSPAANPSRRDAEGATCLHYAAGGGHAKVAARLLDLGADVNAMDLKGCRTPLWNAVERCDIGMSRLLIANGADLSLRDVRDATPVHAVASRGENSADAENIVRLLASSGCDVAAFDEDGDSPLHVAVKARSPRMVVALVNGGARTSVRSPLTGLTPLQAACAQPSLDPETGLFDVEVIRNLLGVGSCPNLPVRRGANVRRGTVDKAGVGAEEEERMAALHVLLCGANKEKLVVDPNKPYEDGSPRFIVDEQYCFSVFVGVMELVKSGARVEKDKMLAEVLTPTITEILGQAEAEWKKKTVDADEVGKFHHQLFNEAVGKEKWESDSASNACMLCEGTFDLLNRRHHCRMCGILVCGACTTKTMILEGGGSGRGERICDCCFNKTKSHIGELTRDAADRSRLMAKIDRQMVEEGDEEDEDDEEDRRDELFQGSRAAAPQQQSRTQGANAAMSEAMQSLGERGEKLNAINDKSAQLKDAAKDFKNMASLLKKDQQKKAGWGF</sequence>
<dbReference type="Gene3D" id="1.20.5.110">
    <property type="match status" value="1"/>
</dbReference>
<feature type="compositionally biased region" description="Basic and acidic residues" evidence="9">
    <location>
        <begin position="224"/>
        <end position="254"/>
    </location>
</feature>
<evidence type="ECO:0000256" key="3">
    <source>
        <dbReference type="ARBA" id="ARBA00022771"/>
    </source>
</evidence>
<feature type="compositionally biased region" description="Pro residues" evidence="9">
    <location>
        <begin position="76"/>
        <end position="92"/>
    </location>
</feature>
<feature type="region of interest" description="Disordered" evidence="9">
    <location>
        <begin position="219"/>
        <end position="260"/>
    </location>
</feature>
<name>A0ABQ6MAZ5_9STRA</name>
<feature type="repeat" description="ANK" evidence="6">
    <location>
        <begin position="497"/>
        <end position="529"/>
    </location>
</feature>
<accession>A0ABQ6MAZ5</accession>
<evidence type="ECO:0000256" key="8">
    <source>
        <dbReference type="PROSITE-ProRule" id="PRU00290"/>
    </source>
</evidence>
<feature type="region of interest" description="Disordered" evidence="9">
    <location>
        <begin position="343"/>
        <end position="411"/>
    </location>
</feature>
<feature type="region of interest" description="Disordered" evidence="9">
    <location>
        <begin position="29"/>
        <end position="95"/>
    </location>
</feature>
<dbReference type="InterPro" id="IPR011011">
    <property type="entry name" value="Znf_FYVE_PHD"/>
</dbReference>
<dbReference type="InterPro" id="IPR042855">
    <property type="entry name" value="V_SNARE_CC"/>
</dbReference>
<dbReference type="SMART" id="SM00248">
    <property type="entry name" value="ANK"/>
    <property type="match status" value="5"/>
</dbReference>
<evidence type="ECO:0000256" key="6">
    <source>
        <dbReference type="PROSITE-ProRule" id="PRU00023"/>
    </source>
</evidence>
<keyword evidence="3 7" id="KW-0863">Zinc-finger</keyword>
<protein>
    <submittedName>
        <fullName evidence="12">Uncharacterized protein</fullName>
    </submittedName>
</protein>
<evidence type="ECO:0000256" key="7">
    <source>
        <dbReference type="PROSITE-ProRule" id="PRU00091"/>
    </source>
</evidence>
<feature type="region of interest" description="Disordered" evidence="9">
    <location>
        <begin position="893"/>
        <end position="951"/>
    </location>
</feature>
<feature type="compositionally biased region" description="Acidic residues" evidence="9">
    <location>
        <begin position="895"/>
        <end position="908"/>
    </location>
</feature>
<dbReference type="SUPFAM" id="SSF57903">
    <property type="entry name" value="FYVE/PHD zinc finger"/>
    <property type="match status" value="1"/>
</dbReference>